<dbReference type="InterPro" id="IPR029025">
    <property type="entry name" value="T3SS_substrate_exporter_C"/>
</dbReference>
<organism evidence="3 4">
    <name type="scientific">Nocardioides seonyuensis</name>
    <dbReference type="NCBI Taxonomy" id="2518371"/>
    <lineage>
        <taxon>Bacteria</taxon>
        <taxon>Bacillati</taxon>
        <taxon>Actinomycetota</taxon>
        <taxon>Actinomycetes</taxon>
        <taxon>Propionibacteriales</taxon>
        <taxon>Nocardioidaceae</taxon>
        <taxon>Nocardioides</taxon>
    </lineage>
</organism>
<feature type="compositionally biased region" description="Basic and acidic residues" evidence="1">
    <location>
        <begin position="1"/>
        <end position="10"/>
    </location>
</feature>
<evidence type="ECO:0000313" key="3">
    <source>
        <dbReference type="EMBL" id="QBX55227.1"/>
    </source>
</evidence>
<evidence type="ECO:0000313" key="4">
    <source>
        <dbReference type="Proteomes" id="UP000294853"/>
    </source>
</evidence>
<gene>
    <name evidence="3" type="ORF">EXE58_07020</name>
</gene>
<keyword evidence="2" id="KW-1133">Transmembrane helix</keyword>
<keyword evidence="2" id="KW-0472">Membrane</keyword>
<dbReference type="PRINTS" id="PR00950">
    <property type="entry name" value="TYPE3IMSPROT"/>
</dbReference>
<dbReference type="Gene3D" id="6.10.250.2080">
    <property type="match status" value="1"/>
</dbReference>
<feature type="transmembrane region" description="Helical" evidence="2">
    <location>
        <begin position="29"/>
        <end position="46"/>
    </location>
</feature>
<feature type="transmembrane region" description="Helical" evidence="2">
    <location>
        <begin position="143"/>
        <end position="162"/>
    </location>
</feature>
<dbReference type="PANTHER" id="PTHR30531:SF12">
    <property type="entry name" value="FLAGELLAR BIOSYNTHETIC PROTEIN FLHB"/>
    <property type="match status" value="1"/>
</dbReference>
<dbReference type="SUPFAM" id="SSF160544">
    <property type="entry name" value="EscU C-terminal domain-like"/>
    <property type="match status" value="1"/>
</dbReference>
<name>A0A4P7IGN1_9ACTN</name>
<protein>
    <submittedName>
        <fullName evidence="3">EscU/YscU/HrcU family type III secretion system export apparatus switch protein</fullName>
    </submittedName>
</protein>
<evidence type="ECO:0000256" key="1">
    <source>
        <dbReference type="SAM" id="MobiDB-lite"/>
    </source>
</evidence>
<dbReference type="Proteomes" id="UP000294853">
    <property type="component" value="Chromosome"/>
</dbReference>
<feature type="region of interest" description="Disordered" evidence="1">
    <location>
        <begin position="1"/>
        <end position="22"/>
    </location>
</feature>
<feature type="compositionally biased region" description="Low complexity" evidence="1">
    <location>
        <begin position="374"/>
        <end position="389"/>
    </location>
</feature>
<dbReference type="Pfam" id="PF01312">
    <property type="entry name" value="Bac_export_2"/>
    <property type="match status" value="1"/>
</dbReference>
<proteinExistence type="predicted"/>
<dbReference type="GO" id="GO:0009306">
    <property type="term" value="P:protein secretion"/>
    <property type="evidence" value="ECO:0007669"/>
    <property type="project" value="InterPro"/>
</dbReference>
<keyword evidence="4" id="KW-1185">Reference proteome</keyword>
<dbReference type="KEGG" id="nsn:EXE58_07020"/>
<evidence type="ECO:0000256" key="2">
    <source>
        <dbReference type="SAM" id="Phobius"/>
    </source>
</evidence>
<accession>A0A4P7IGN1</accession>
<dbReference type="AlphaFoldDB" id="A0A4P7IGN1"/>
<dbReference type="Gene3D" id="3.40.1690.10">
    <property type="entry name" value="secretion proteins EscU"/>
    <property type="match status" value="1"/>
</dbReference>
<feature type="transmembrane region" description="Helical" evidence="2">
    <location>
        <begin position="83"/>
        <end position="111"/>
    </location>
</feature>
<dbReference type="GO" id="GO:0005886">
    <property type="term" value="C:plasma membrane"/>
    <property type="evidence" value="ECO:0007669"/>
    <property type="project" value="TreeGrafter"/>
</dbReference>
<dbReference type="OrthoDB" id="9807950at2"/>
<dbReference type="EMBL" id="CP038436">
    <property type="protein sequence ID" value="QBX55227.1"/>
    <property type="molecule type" value="Genomic_DNA"/>
</dbReference>
<feature type="transmembrane region" description="Helical" evidence="2">
    <location>
        <begin position="182"/>
        <end position="204"/>
    </location>
</feature>
<feature type="region of interest" description="Disordered" evidence="1">
    <location>
        <begin position="367"/>
        <end position="400"/>
    </location>
</feature>
<sequence length="400" mass="42560">MSEEKTEKPTAKKRKESRKEGQVARTQEFGGWAALLAFAMALPPLMRHELTALAELMRDCFTVQGDVEVADATALLGRGFEHVMLTLVILGSGVMVLGVSAALAQGGFYVASKSAKPSLKSLNLFKGAKRAFGGHALWEGAKVLIKSAVVGLVVYAAIRSMVPLIGGLVPISAVLDVVQDEVFALIRNVAFAGILMAAADYAVMRRRTGKQTRMTKDEVKREHKQTEGDPLIKGAIRARQLAAARSRMMADIPTADVVLVNPTHVAVALRYEAENGAPRVVARGAGAVAQSIRERATEHGVPLVRDVPLARALHRSTVVGQEIPAELYAAVAQVLAFVISRRNAGAKGGQHSTPRRGDDLPEVALAARRRRQAARPAVRPAARPAALPATKPSGPGATSR</sequence>
<dbReference type="PANTHER" id="PTHR30531">
    <property type="entry name" value="FLAGELLAR BIOSYNTHETIC PROTEIN FLHB"/>
    <property type="match status" value="1"/>
</dbReference>
<dbReference type="InterPro" id="IPR006135">
    <property type="entry name" value="T3SS_substrate_exporter"/>
</dbReference>
<reference evidence="3 4" key="1">
    <citation type="submission" date="2019-03" db="EMBL/GenBank/DDBJ databases">
        <title>Three New Species of Nocardioides, Nocardioides euryhalodurans sp. nov., Nocardioides seonyuensis sp. nov. and Nocardioides eburneoflavus sp. nov. Iolated from Soil.</title>
        <authorList>
            <person name="Roh S.G."/>
            <person name="Lee C."/>
            <person name="Kim M.-K."/>
            <person name="Kim S.B."/>
        </authorList>
    </citation>
    <scope>NUCLEOTIDE SEQUENCE [LARGE SCALE GENOMIC DNA]</scope>
    <source>
        <strain evidence="3 4">MMS17-SY207-3</strain>
    </source>
</reference>
<dbReference type="RefSeq" id="WP_135267197.1">
    <property type="nucleotide sequence ID" value="NZ_CP038436.1"/>
</dbReference>
<keyword evidence="2" id="KW-0812">Transmembrane</keyword>